<keyword evidence="2" id="KW-1185">Reference proteome</keyword>
<gene>
    <name evidence="1" type="ORF">FB470_000183</name>
</gene>
<accession>A0ABU0ELM6</accession>
<name>A0ABU0ELM6_9PSEU</name>
<organism evidence="1 2">
    <name type="scientific">Amycolatopsis thermophila</name>
    <dbReference type="NCBI Taxonomy" id="206084"/>
    <lineage>
        <taxon>Bacteria</taxon>
        <taxon>Bacillati</taxon>
        <taxon>Actinomycetota</taxon>
        <taxon>Actinomycetes</taxon>
        <taxon>Pseudonocardiales</taxon>
        <taxon>Pseudonocardiaceae</taxon>
        <taxon>Amycolatopsis</taxon>
    </lineage>
</organism>
<comment type="caution">
    <text evidence="1">The sequence shown here is derived from an EMBL/GenBank/DDBJ whole genome shotgun (WGS) entry which is preliminary data.</text>
</comment>
<proteinExistence type="predicted"/>
<dbReference type="EMBL" id="JAUSUT010000001">
    <property type="protein sequence ID" value="MDQ0376189.1"/>
    <property type="molecule type" value="Genomic_DNA"/>
</dbReference>
<dbReference type="Proteomes" id="UP001229651">
    <property type="component" value="Unassembled WGS sequence"/>
</dbReference>
<sequence>MPTTTPLVLAGRAHTGGERIFRRHSEPGEHALDRSRGGPTTTIHLACHGHRRPLPVVLTGGNINDCTMVSRNVVERCFNRLKQSRAIATRFDKTATSHHGMIDLATLLIWL</sequence>
<evidence type="ECO:0000313" key="2">
    <source>
        <dbReference type="Proteomes" id="UP001229651"/>
    </source>
</evidence>
<reference evidence="1 2" key="1">
    <citation type="submission" date="2023-07" db="EMBL/GenBank/DDBJ databases">
        <title>Sequencing the genomes of 1000 actinobacteria strains.</title>
        <authorList>
            <person name="Klenk H.-P."/>
        </authorList>
    </citation>
    <scope>NUCLEOTIDE SEQUENCE [LARGE SCALE GENOMIC DNA]</scope>
    <source>
        <strain evidence="1 2">DSM 45805</strain>
    </source>
</reference>
<dbReference type="PANTHER" id="PTHR30007:SF1">
    <property type="entry name" value="BLR1914 PROTEIN"/>
    <property type="match status" value="1"/>
</dbReference>
<protein>
    <submittedName>
        <fullName evidence="1">Transposase</fullName>
    </submittedName>
</protein>
<evidence type="ECO:0000313" key="1">
    <source>
        <dbReference type="EMBL" id="MDQ0376189.1"/>
    </source>
</evidence>
<dbReference type="PANTHER" id="PTHR30007">
    <property type="entry name" value="PHP DOMAIN PROTEIN"/>
    <property type="match status" value="1"/>
</dbReference>